<evidence type="ECO:0000259" key="1">
    <source>
        <dbReference type="Pfam" id="PF02803"/>
    </source>
</evidence>
<dbReference type="GO" id="GO:0016747">
    <property type="term" value="F:acyltransferase activity, transferring groups other than amino-acyl groups"/>
    <property type="evidence" value="ECO:0007669"/>
    <property type="project" value="InterPro"/>
</dbReference>
<dbReference type="PANTHER" id="PTHR42689:SF1">
    <property type="entry name" value="ACETYL-COA ACYLTRANSFERASE FADA2 (3-KETOACYL-COA THIOLASE) (BETA-KETOTHIOLASE)-RELATED"/>
    <property type="match status" value="1"/>
</dbReference>
<evidence type="ECO:0000313" key="2">
    <source>
        <dbReference type="EMBL" id="CAJ0595028.1"/>
    </source>
</evidence>
<dbReference type="InterPro" id="IPR050521">
    <property type="entry name" value="3-ketoacyl-CoA_Thiolase"/>
</dbReference>
<gene>
    <name evidence="2" type="ORF">CYNAS_LOCUS7011</name>
</gene>
<dbReference type="AlphaFoldDB" id="A0AA36GMY3"/>
<feature type="domain" description="Thiolase C-terminal" evidence="1">
    <location>
        <begin position="95"/>
        <end position="144"/>
    </location>
</feature>
<evidence type="ECO:0000313" key="3">
    <source>
        <dbReference type="Proteomes" id="UP001176961"/>
    </source>
</evidence>
<protein>
    <recommendedName>
        <fullName evidence="1">Thiolase C-terminal domain-containing protein</fullName>
    </recommendedName>
</protein>
<organism evidence="2 3">
    <name type="scientific">Cylicocyclus nassatus</name>
    <name type="common">Nematode worm</name>
    <dbReference type="NCBI Taxonomy" id="53992"/>
    <lineage>
        <taxon>Eukaryota</taxon>
        <taxon>Metazoa</taxon>
        <taxon>Ecdysozoa</taxon>
        <taxon>Nematoda</taxon>
        <taxon>Chromadorea</taxon>
        <taxon>Rhabditida</taxon>
        <taxon>Rhabditina</taxon>
        <taxon>Rhabditomorpha</taxon>
        <taxon>Strongyloidea</taxon>
        <taxon>Strongylidae</taxon>
        <taxon>Cylicocyclus</taxon>
    </lineage>
</organism>
<dbReference type="InterPro" id="IPR016039">
    <property type="entry name" value="Thiolase-like"/>
</dbReference>
<dbReference type="Proteomes" id="UP001176961">
    <property type="component" value="Unassembled WGS sequence"/>
</dbReference>
<dbReference type="InterPro" id="IPR020617">
    <property type="entry name" value="Thiolase_C"/>
</dbReference>
<dbReference type="PANTHER" id="PTHR42689">
    <property type="entry name" value="ACETYL-COA ACYLTRANSFERASE FADA2 (3-KETOACYL-COA THIOLASE) (BETA-KETOTHIOLASE)-RELATED"/>
    <property type="match status" value="1"/>
</dbReference>
<reference evidence="2" key="1">
    <citation type="submission" date="2023-07" db="EMBL/GenBank/DDBJ databases">
        <authorList>
            <consortium name="CYATHOMIX"/>
        </authorList>
    </citation>
    <scope>NUCLEOTIDE SEQUENCE</scope>
    <source>
        <strain evidence="2">N/A</strain>
    </source>
</reference>
<keyword evidence="3" id="KW-1185">Reference proteome</keyword>
<comment type="caution">
    <text evidence="2">The sequence shown here is derived from an EMBL/GenBank/DDBJ whole genome shotgun (WGS) entry which is preliminary data.</text>
</comment>
<accession>A0AA36GMY3</accession>
<dbReference type="Gene3D" id="3.40.47.10">
    <property type="match status" value="1"/>
</dbReference>
<dbReference type="SUPFAM" id="SSF53901">
    <property type="entry name" value="Thiolase-like"/>
    <property type="match status" value="2"/>
</dbReference>
<dbReference type="GO" id="GO:0005829">
    <property type="term" value="C:cytosol"/>
    <property type="evidence" value="ECO:0007669"/>
    <property type="project" value="TreeGrafter"/>
</dbReference>
<sequence length="147" mass="15976">MTTGMGMLTTGNAKAIIAGGVELLSDVPIGYNRKARRAMLSMQKAKALGDRVKLGTQIVRNLFSPELTAVAEYSSGEKLGHSGDRECCSIQRFQEYVAQDPKDQLLLSPAYVIPQLLKRVGLGLNDVDVFEIHEAFARQVLANVAVN</sequence>
<dbReference type="EMBL" id="CATQJL010000112">
    <property type="protein sequence ID" value="CAJ0595028.1"/>
    <property type="molecule type" value="Genomic_DNA"/>
</dbReference>
<name>A0AA36GMY3_CYLNA</name>
<proteinExistence type="predicted"/>
<dbReference type="Pfam" id="PF02803">
    <property type="entry name" value="Thiolase_C"/>
    <property type="match status" value="1"/>
</dbReference>